<feature type="active site" description="Proton acceptor; specific for D-alanine" evidence="4">
    <location>
        <position position="50"/>
    </location>
</feature>
<sequence length="409" mass="43632">MSSCNEGELGITDASSPHLSAWAEIDLARLLQNYRWLRRRAGVPVMAMVKANAYGHGLLPVATFLQDVVRADWFGVATTEEGVALRRAGITRPILVLGGFWFGQEAAIVHYDLATTLPDPDYLPVLEQAASQAGRTVAVHLEIDTGIGRLGLSPDQFAAVLERLKACPHLRLDGLMTHFASADLPEHADFTRDQIRRHTRAVHQARAAGWTPRYIHLANSAGLHAFLPEAAGNLVRLGGLLYGIAGDALSPAFPPPPTQPVLSLHARILGLKTVPPGTPLGYGCTFVTRRPTRVATVPLGYGDGLHRIQSNRGQALVCGRKVPIIGRVSMDVTMLDVTDVPDVALGNVATFIGSQGETTITAEEYAAVMGSIALEATTALTARVPRCYRAAAMSSAPGGREDAPASARE</sequence>
<dbReference type="Pfam" id="PF00842">
    <property type="entry name" value="Ala_racemase_C"/>
    <property type="match status" value="1"/>
</dbReference>
<comment type="catalytic activity">
    <reaction evidence="4">
        <text>L-alanine = D-alanine</text>
        <dbReference type="Rhea" id="RHEA:20249"/>
        <dbReference type="ChEBI" id="CHEBI:57416"/>
        <dbReference type="ChEBI" id="CHEBI:57972"/>
        <dbReference type="EC" id="5.1.1.1"/>
    </reaction>
</comment>
<evidence type="ECO:0000256" key="1">
    <source>
        <dbReference type="ARBA" id="ARBA00001933"/>
    </source>
</evidence>
<keyword evidence="3 4" id="KW-0413">Isomerase</keyword>
<dbReference type="Gene3D" id="3.20.20.10">
    <property type="entry name" value="Alanine racemase"/>
    <property type="match status" value="1"/>
</dbReference>
<dbReference type="EC" id="5.1.1.1" evidence="4"/>
<evidence type="ECO:0000313" key="7">
    <source>
        <dbReference type="Proteomes" id="UP000677668"/>
    </source>
</evidence>
<dbReference type="GO" id="GO:0008784">
    <property type="term" value="F:alanine racemase activity"/>
    <property type="evidence" value="ECO:0007669"/>
    <property type="project" value="UniProtKB-EC"/>
</dbReference>
<dbReference type="CDD" id="cd00430">
    <property type="entry name" value="PLPDE_III_AR"/>
    <property type="match status" value="1"/>
</dbReference>
<dbReference type="EMBL" id="CP072642">
    <property type="protein sequence ID" value="QUV93935.1"/>
    <property type="molecule type" value="Genomic_DNA"/>
</dbReference>
<dbReference type="Proteomes" id="UP000677668">
    <property type="component" value="Chromosome 1"/>
</dbReference>
<dbReference type="InterPro" id="IPR011079">
    <property type="entry name" value="Ala_racemase_C"/>
</dbReference>
<dbReference type="RefSeq" id="WP_211422266.1">
    <property type="nucleotide sequence ID" value="NZ_CP072642.1"/>
</dbReference>
<feature type="domain" description="Alanine racemase C-terminal" evidence="5">
    <location>
        <begin position="261"/>
        <end position="389"/>
    </location>
</feature>
<accession>A0ABX8AZW7</accession>
<evidence type="ECO:0000256" key="2">
    <source>
        <dbReference type="ARBA" id="ARBA00022898"/>
    </source>
</evidence>
<comment type="pathway">
    <text evidence="4">Amino-acid biosynthesis; D-alanine biosynthesis; D-alanine from L-alanine: step 1/1.</text>
</comment>
<reference evidence="6 7" key="1">
    <citation type="submission" date="2021-03" db="EMBL/GenBank/DDBJ databases">
        <title>Genomic and phenotypic characterization of Chloracidobacterium isolates provides evidence for multiple species.</title>
        <authorList>
            <person name="Saini M.K."/>
            <person name="Costas A.M.G."/>
            <person name="Tank M."/>
            <person name="Bryant D.A."/>
        </authorList>
    </citation>
    <scope>NUCLEOTIDE SEQUENCE [LARGE SCALE GENOMIC DNA]</scope>
    <source>
        <strain evidence="6 7">N</strain>
    </source>
</reference>
<protein>
    <recommendedName>
        <fullName evidence="4">Alanine racemase</fullName>
        <ecNumber evidence="4">5.1.1.1</ecNumber>
    </recommendedName>
</protein>
<dbReference type="InterPro" id="IPR029066">
    <property type="entry name" value="PLP-binding_barrel"/>
</dbReference>
<keyword evidence="2 4" id="KW-0663">Pyridoxal phosphate</keyword>
<keyword evidence="7" id="KW-1185">Reference proteome</keyword>
<dbReference type="PRINTS" id="PR00992">
    <property type="entry name" value="ALARACEMASE"/>
</dbReference>
<dbReference type="PANTHER" id="PTHR30511:SF0">
    <property type="entry name" value="ALANINE RACEMASE, CATABOLIC-RELATED"/>
    <property type="match status" value="1"/>
</dbReference>
<comment type="function">
    <text evidence="4">Catalyzes the interconversion of L-alanine and D-alanine. May also act on other amino acids.</text>
</comment>
<feature type="binding site" evidence="4">
    <location>
        <position position="149"/>
    </location>
    <ligand>
        <name>substrate</name>
    </ligand>
</feature>
<dbReference type="PANTHER" id="PTHR30511">
    <property type="entry name" value="ALANINE RACEMASE"/>
    <property type="match status" value="1"/>
</dbReference>
<dbReference type="SUPFAM" id="SSF51419">
    <property type="entry name" value="PLP-binding barrel"/>
    <property type="match status" value="1"/>
</dbReference>
<dbReference type="InterPro" id="IPR000821">
    <property type="entry name" value="Ala_racemase"/>
</dbReference>
<dbReference type="InterPro" id="IPR001608">
    <property type="entry name" value="Ala_racemase_N"/>
</dbReference>
<evidence type="ECO:0000256" key="4">
    <source>
        <dbReference type="HAMAP-Rule" id="MF_01201"/>
    </source>
</evidence>
<comment type="similarity">
    <text evidence="4">Belongs to the alanine racemase family.</text>
</comment>
<feature type="binding site" evidence="4">
    <location>
        <position position="330"/>
    </location>
    <ligand>
        <name>substrate</name>
    </ligand>
</feature>
<dbReference type="Gene3D" id="2.40.37.10">
    <property type="entry name" value="Lyase, Ornithine Decarboxylase, Chain A, domain 1"/>
    <property type="match status" value="1"/>
</dbReference>
<name>A0ABX8AZW7_9BACT</name>
<gene>
    <name evidence="6" type="primary">alr</name>
    <name evidence="6" type="ORF">J8C05_00245</name>
</gene>
<proteinExistence type="inferred from homology"/>
<evidence type="ECO:0000259" key="5">
    <source>
        <dbReference type="SMART" id="SM01005"/>
    </source>
</evidence>
<evidence type="ECO:0000313" key="6">
    <source>
        <dbReference type="EMBL" id="QUV93935.1"/>
    </source>
</evidence>
<dbReference type="Pfam" id="PF01168">
    <property type="entry name" value="Ala_racemase_N"/>
    <property type="match status" value="1"/>
</dbReference>
<feature type="active site" description="Proton acceptor; specific for L-alanine" evidence="4">
    <location>
        <position position="282"/>
    </location>
</feature>
<comment type="cofactor">
    <cofactor evidence="1 4">
        <name>pyridoxal 5'-phosphate</name>
        <dbReference type="ChEBI" id="CHEBI:597326"/>
    </cofactor>
</comment>
<feature type="modified residue" description="N6-(pyridoxal phosphate)lysine" evidence="4">
    <location>
        <position position="50"/>
    </location>
</feature>
<dbReference type="HAMAP" id="MF_01201">
    <property type="entry name" value="Ala_racemase"/>
    <property type="match status" value="1"/>
</dbReference>
<dbReference type="SMART" id="SM01005">
    <property type="entry name" value="Ala_racemase_C"/>
    <property type="match status" value="1"/>
</dbReference>
<evidence type="ECO:0000256" key="3">
    <source>
        <dbReference type="ARBA" id="ARBA00023235"/>
    </source>
</evidence>
<organism evidence="6 7">
    <name type="scientific">Chloracidobacterium sp. N</name>
    <dbReference type="NCBI Taxonomy" id="2821540"/>
    <lineage>
        <taxon>Bacteria</taxon>
        <taxon>Pseudomonadati</taxon>
        <taxon>Acidobacteriota</taxon>
        <taxon>Terriglobia</taxon>
        <taxon>Terriglobales</taxon>
        <taxon>Acidobacteriaceae</taxon>
        <taxon>Chloracidobacterium</taxon>
        <taxon>Chloracidobacterium aggregatum</taxon>
    </lineage>
</organism>
<dbReference type="NCBIfam" id="TIGR00492">
    <property type="entry name" value="alr"/>
    <property type="match status" value="1"/>
</dbReference>
<dbReference type="SUPFAM" id="SSF50621">
    <property type="entry name" value="Alanine racemase C-terminal domain-like"/>
    <property type="match status" value="1"/>
</dbReference>
<dbReference type="InterPro" id="IPR009006">
    <property type="entry name" value="Ala_racemase/Decarboxylase_C"/>
</dbReference>